<dbReference type="PRINTS" id="PR00344">
    <property type="entry name" value="BCTRLSENSOR"/>
</dbReference>
<organism evidence="10 11">
    <name type="scientific">Haloplanus salinus</name>
    <dbReference type="NCBI Taxonomy" id="1126245"/>
    <lineage>
        <taxon>Archaea</taxon>
        <taxon>Methanobacteriati</taxon>
        <taxon>Methanobacteriota</taxon>
        <taxon>Stenosarchaea group</taxon>
        <taxon>Halobacteria</taxon>
        <taxon>Halobacteriales</taxon>
        <taxon>Haloferacaceae</taxon>
        <taxon>Haloplanus</taxon>
    </lineage>
</organism>
<evidence type="ECO:0000256" key="7">
    <source>
        <dbReference type="SAM" id="MobiDB-lite"/>
    </source>
</evidence>
<proteinExistence type="predicted"/>
<evidence type="ECO:0000259" key="9">
    <source>
        <dbReference type="PROSITE" id="PS50109"/>
    </source>
</evidence>
<keyword evidence="11" id="KW-1185">Reference proteome</keyword>
<dbReference type="InterPro" id="IPR036890">
    <property type="entry name" value="HATPase_C_sf"/>
</dbReference>
<evidence type="ECO:0000256" key="4">
    <source>
        <dbReference type="ARBA" id="ARBA00022741"/>
    </source>
</evidence>
<comment type="catalytic activity">
    <reaction evidence="1">
        <text>ATP + protein L-histidine = ADP + protein N-phospho-L-histidine.</text>
        <dbReference type="EC" id="2.7.13.3"/>
    </reaction>
</comment>
<evidence type="ECO:0000256" key="5">
    <source>
        <dbReference type="ARBA" id="ARBA00022777"/>
    </source>
</evidence>
<dbReference type="OrthoDB" id="342253at2157"/>
<keyword evidence="3" id="KW-0808">Transferase</keyword>
<evidence type="ECO:0000313" key="11">
    <source>
        <dbReference type="Proteomes" id="UP000252189"/>
    </source>
</evidence>
<evidence type="ECO:0000313" key="10">
    <source>
        <dbReference type="EMBL" id="RCU47485.1"/>
    </source>
</evidence>
<protein>
    <recommendedName>
        <fullName evidence="2">histidine kinase</fullName>
        <ecNumber evidence="2">2.7.13.3</ecNumber>
    </recommendedName>
</protein>
<sequence>MSAPLARIDRALVRMFEAGPTDGSRRRERLARFGACIAISSTGVSLVIPNVAPYLVSGQPPVALWLAALGVAVCLGLAAAGVRLYRSGFSTPNAVRIAVWNFLGLVVLGAVLLSHGAYRGALGTVTTADALAAGNVLAISAAAHVIIGVHDARRVRAEQLAHEREKFAVLSRVLRHNLRNDATVLIGQSERLASELDDDDAALASSAELLYDRSRDVGDLATKTKAMVEALDRRSTPNARLNVHDVVADAVDGVRADADGVDVSVDVPRNLWIWADDSIGTALAELVENAVEHGGSDIRVEATDDGGRVDVRVVDDGPGIPTDERAILSGDEEITQLTHGSGLGLWVARSVAEAADGELTFDTDGERTVVRLAHDRAEPPVEASGDTPSATPTAA</sequence>
<comment type="caution">
    <text evidence="10">The sequence shown here is derived from an EMBL/GenBank/DDBJ whole genome shotgun (WGS) entry which is preliminary data.</text>
</comment>
<dbReference type="PANTHER" id="PTHR44936:SF10">
    <property type="entry name" value="SENSOR PROTEIN RSTB"/>
    <property type="match status" value="1"/>
</dbReference>
<dbReference type="PANTHER" id="PTHR44936">
    <property type="entry name" value="SENSOR PROTEIN CREC"/>
    <property type="match status" value="1"/>
</dbReference>
<keyword evidence="8" id="KW-0472">Membrane</keyword>
<name>A0A368ND02_9EURY</name>
<dbReference type="GO" id="GO:0005524">
    <property type="term" value="F:ATP binding"/>
    <property type="evidence" value="ECO:0007669"/>
    <property type="project" value="UniProtKB-KW"/>
</dbReference>
<dbReference type="GO" id="GO:0004673">
    <property type="term" value="F:protein histidine kinase activity"/>
    <property type="evidence" value="ECO:0007669"/>
    <property type="project" value="UniProtKB-EC"/>
</dbReference>
<keyword evidence="6" id="KW-0067">ATP-binding</keyword>
<feature type="compositionally biased region" description="Polar residues" evidence="7">
    <location>
        <begin position="386"/>
        <end position="395"/>
    </location>
</feature>
<evidence type="ECO:0000256" key="2">
    <source>
        <dbReference type="ARBA" id="ARBA00012438"/>
    </source>
</evidence>
<dbReference type="Gene3D" id="3.30.565.10">
    <property type="entry name" value="Histidine kinase-like ATPase, C-terminal domain"/>
    <property type="match status" value="1"/>
</dbReference>
<dbReference type="InterPro" id="IPR003594">
    <property type="entry name" value="HATPase_dom"/>
</dbReference>
<keyword evidence="4" id="KW-0547">Nucleotide-binding</keyword>
<dbReference type="AlphaFoldDB" id="A0A368ND02"/>
<feature type="domain" description="Histidine kinase" evidence="9">
    <location>
        <begin position="173"/>
        <end position="378"/>
    </location>
</feature>
<dbReference type="SUPFAM" id="SSF55874">
    <property type="entry name" value="ATPase domain of HSP90 chaperone/DNA topoisomerase II/histidine kinase"/>
    <property type="match status" value="1"/>
</dbReference>
<gene>
    <name evidence="10" type="ORF">DU504_09350</name>
</gene>
<feature type="transmembrane region" description="Helical" evidence="8">
    <location>
        <begin position="33"/>
        <end position="56"/>
    </location>
</feature>
<dbReference type="Pfam" id="PF02518">
    <property type="entry name" value="HATPase_c"/>
    <property type="match status" value="1"/>
</dbReference>
<dbReference type="RefSeq" id="WP_114449046.1">
    <property type="nucleotide sequence ID" value="NZ_QPHM01000001.1"/>
</dbReference>
<feature type="transmembrane region" description="Helical" evidence="8">
    <location>
        <begin position="62"/>
        <end position="85"/>
    </location>
</feature>
<accession>A0A368ND02</accession>
<dbReference type="PROSITE" id="PS50109">
    <property type="entry name" value="HIS_KIN"/>
    <property type="match status" value="1"/>
</dbReference>
<dbReference type="SMART" id="SM00387">
    <property type="entry name" value="HATPase_c"/>
    <property type="match status" value="1"/>
</dbReference>
<evidence type="ECO:0000256" key="8">
    <source>
        <dbReference type="SAM" id="Phobius"/>
    </source>
</evidence>
<dbReference type="EMBL" id="QPHM01000001">
    <property type="protein sequence ID" value="RCU47485.1"/>
    <property type="molecule type" value="Genomic_DNA"/>
</dbReference>
<dbReference type="InterPro" id="IPR050980">
    <property type="entry name" value="2C_sensor_his_kinase"/>
</dbReference>
<dbReference type="InterPro" id="IPR004358">
    <property type="entry name" value="Sig_transdc_His_kin-like_C"/>
</dbReference>
<keyword evidence="5 10" id="KW-0418">Kinase</keyword>
<feature type="transmembrane region" description="Helical" evidence="8">
    <location>
        <begin position="97"/>
        <end position="118"/>
    </location>
</feature>
<feature type="region of interest" description="Disordered" evidence="7">
    <location>
        <begin position="374"/>
        <end position="395"/>
    </location>
</feature>
<evidence type="ECO:0000256" key="3">
    <source>
        <dbReference type="ARBA" id="ARBA00022679"/>
    </source>
</evidence>
<keyword evidence="8" id="KW-0812">Transmembrane</keyword>
<dbReference type="EC" id="2.7.13.3" evidence="2"/>
<dbReference type="CDD" id="cd00075">
    <property type="entry name" value="HATPase"/>
    <property type="match status" value="1"/>
</dbReference>
<evidence type="ECO:0000256" key="1">
    <source>
        <dbReference type="ARBA" id="ARBA00000085"/>
    </source>
</evidence>
<feature type="transmembrane region" description="Helical" evidence="8">
    <location>
        <begin position="130"/>
        <end position="149"/>
    </location>
</feature>
<keyword evidence="8" id="KW-1133">Transmembrane helix</keyword>
<dbReference type="InterPro" id="IPR005467">
    <property type="entry name" value="His_kinase_dom"/>
</dbReference>
<dbReference type="Proteomes" id="UP000252189">
    <property type="component" value="Unassembled WGS sequence"/>
</dbReference>
<reference evidence="10 11" key="1">
    <citation type="submission" date="2018-07" db="EMBL/GenBank/DDBJ databases">
        <title>Genome sequences of Haloplanus salinus JCM 18368T.</title>
        <authorList>
            <person name="Kim Y.B."/>
            <person name="Roh S.W."/>
        </authorList>
    </citation>
    <scope>NUCLEOTIDE SEQUENCE [LARGE SCALE GENOMIC DNA]</scope>
    <source>
        <strain evidence="10 11">JCM 18368</strain>
    </source>
</reference>
<evidence type="ECO:0000256" key="6">
    <source>
        <dbReference type="ARBA" id="ARBA00022840"/>
    </source>
</evidence>